<comment type="caution">
    <text evidence="1">The sequence shown here is derived from an EMBL/GenBank/DDBJ whole genome shotgun (WGS) entry which is preliminary data.</text>
</comment>
<dbReference type="Gene3D" id="3.40.50.2000">
    <property type="entry name" value="Glycogen Phosphorylase B"/>
    <property type="match status" value="1"/>
</dbReference>
<accession>A0ABW1ZHB9</accession>
<name>A0ABW1ZHB9_9DEIO</name>
<dbReference type="Proteomes" id="UP001596317">
    <property type="component" value="Unassembled WGS sequence"/>
</dbReference>
<keyword evidence="2" id="KW-1185">Reference proteome</keyword>
<dbReference type="SUPFAM" id="SSF53756">
    <property type="entry name" value="UDP-Glycosyltransferase/glycogen phosphorylase"/>
    <property type="match status" value="1"/>
</dbReference>
<organism evidence="1 2">
    <name type="scientific">Deinococcus multiflagellatus</name>
    <dbReference type="NCBI Taxonomy" id="1656887"/>
    <lineage>
        <taxon>Bacteria</taxon>
        <taxon>Thermotogati</taxon>
        <taxon>Deinococcota</taxon>
        <taxon>Deinococci</taxon>
        <taxon>Deinococcales</taxon>
        <taxon>Deinococcaceae</taxon>
        <taxon>Deinococcus</taxon>
    </lineage>
</organism>
<dbReference type="PANTHER" id="PTHR48050:SF13">
    <property type="entry name" value="STEROL 3-BETA-GLUCOSYLTRANSFERASE UGT80A2"/>
    <property type="match status" value="1"/>
</dbReference>
<evidence type="ECO:0000313" key="2">
    <source>
        <dbReference type="Proteomes" id="UP001596317"/>
    </source>
</evidence>
<dbReference type="EMBL" id="JBHSWB010000001">
    <property type="protein sequence ID" value="MFC6659858.1"/>
    <property type="molecule type" value="Genomic_DNA"/>
</dbReference>
<protein>
    <submittedName>
        <fullName evidence="1">Uncharacterized protein</fullName>
    </submittedName>
</protein>
<proteinExistence type="predicted"/>
<gene>
    <name evidence="1" type="ORF">ACFP90_05395</name>
</gene>
<dbReference type="InterPro" id="IPR050426">
    <property type="entry name" value="Glycosyltransferase_28"/>
</dbReference>
<reference evidence="2" key="1">
    <citation type="journal article" date="2019" name="Int. J. Syst. Evol. Microbiol.">
        <title>The Global Catalogue of Microorganisms (GCM) 10K type strain sequencing project: providing services to taxonomists for standard genome sequencing and annotation.</title>
        <authorList>
            <consortium name="The Broad Institute Genomics Platform"/>
            <consortium name="The Broad Institute Genome Sequencing Center for Infectious Disease"/>
            <person name="Wu L."/>
            <person name="Ma J."/>
        </authorList>
    </citation>
    <scope>NUCLEOTIDE SEQUENCE [LARGE SCALE GENOMIC DNA]</scope>
    <source>
        <strain evidence="2">CCUG 63830</strain>
    </source>
</reference>
<dbReference type="PANTHER" id="PTHR48050">
    <property type="entry name" value="STEROL 3-BETA-GLUCOSYLTRANSFERASE"/>
    <property type="match status" value="1"/>
</dbReference>
<dbReference type="RefSeq" id="WP_380054599.1">
    <property type="nucleotide sequence ID" value="NZ_JBHSWB010000001.1"/>
</dbReference>
<evidence type="ECO:0000313" key="1">
    <source>
        <dbReference type="EMBL" id="MFC6659858.1"/>
    </source>
</evidence>
<sequence>MRALGAGPAPIPQRRLTARRLADALRQTQTPALRERAADLGRRIRTEDGVAEAIRLIEGYAQTLGHR</sequence>